<dbReference type="STRING" id="1247936.BN2475_350022"/>
<proteinExistence type="predicted"/>
<dbReference type="AlphaFoldDB" id="A0A1N7S5L6"/>
<reference evidence="1 2" key="1">
    <citation type="submission" date="2016-12" db="EMBL/GenBank/DDBJ databases">
        <authorList>
            <person name="Song W.-J."/>
            <person name="Kurnit D.M."/>
        </authorList>
    </citation>
    <scope>NUCLEOTIDE SEQUENCE [LARGE SCALE GENOMIC DNA]</scope>
    <source>
        <strain evidence="1 2">STM7296</strain>
    </source>
</reference>
<evidence type="ECO:0000313" key="1">
    <source>
        <dbReference type="EMBL" id="SIT42292.1"/>
    </source>
</evidence>
<dbReference type="Proteomes" id="UP000187012">
    <property type="component" value="Unassembled WGS sequence"/>
</dbReference>
<protein>
    <submittedName>
        <fullName evidence="1">Uncharacterized protein</fullName>
    </submittedName>
</protein>
<sequence>MPATMTLRTRNRMSAWLDLFAMWLVVFARLVNQMLKSCQAHEPIAALCSAVHVHRSIQRHGAERQVALQERLRYILLVYDRFD</sequence>
<evidence type="ECO:0000313" key="2">
    <source>
        <dbReference type="Proteomes" id="UP000187012"/>
    </source>
</evidence>
<gene>
    <name evidence="1" type="ORF">BN2475_350022</name>
</gene>
<dbReference type="EMBL" id="CYGX02000035">
    <property type="protein sequence ID" value="SIT42292.1"/>
    <property type="molecule type" value="Genomic_DNA"/>
</dbReference>
<accession>A0A1N7S5L6</accession>
<organism evidence="1 2">
    <name type="scientific">Paraburkholderia ribeironis</name>
    <dbReference type="NCBI Taxonomy" id="1247936"/>
    <lineage>
        <taxon>Bacteria</taxon>
        <taxon>Pseudomonadati</taxon>
        <taxon>Pseudomonadota</taxon>
        <taxon>Betaproteobacteria</taxon>
        <taxon>Burkholderiales</taxon>
        <taxon>Burkholderiaceae</taxon>
        <taxon>Paraburkholderia</taxon>
    </lineage>
</organism>
<name>A0A1N7S5L6_9BURK</name>
<keyword evidence="2" id="KW-1185">Reference proteome</keyword>